<dbReference type="PANTHER" id="PTHR42951">
    <property type="entry name" value="METALLO-BETA-LACTAMASE DOMAIN-CONTAINING"/>
    <property type="match status" value="1"/>
</dbReference>
<dbReference type="EMBL" id="JAFCLK010000025">
    <property type="protein sequence ID" value="MBR1138993.1"/>
    <property type="molecule type" value="Genomic_DNA"/>
</dbReference>
<reference evidence="3" key="1">
    <citation type="journal article" date="2021" name="ISME J.">
        <title>Evolutionary origin and ecological implication of a unique nif island in free-living Bradyrhizobium lineages.</title>
        <authorList>
            <person name="Tao J."/>
        </authorList>
    </citation>
    <scope>NUCLEOTIDE SEQUENCE [LARGE SCALE GENOMIC DNA]</scope>
    <source>
        <strain evidence="3">SZCCT0094</strain>
    </source>
</reference>
<dbReference type="InterPro" id="IPR050855">
    <property type="entry name" value="NDM-1-like"/>
</dbReference>
<accession>A0ABS5GCC6</accession>
<dbReference type="Gene3D" id="3.60.15.10">
    <property type="entry name" value="Ribonuclease Z/Hydroxyacylglutathione hydrolase-like"/>
    <property type="match status" value="1"/>
</dbReference>
<sequence>MAKGFASTTDLAEKKVTFSEIGPDLYAFTAEGDPNSAVIVGDDGCIVFDAQATPAMANKVIERVKTVTDKPIKYVVLSHYHAVRVLGASAYHAQGIVASQETHRLIVERGQQDWDSEYGRFPRLFQDAQSIPGLTWPTLTFEGEMTIHLGKREVQLIQLGAGHTSGDIVAWVPDAEVMFSGDLIEYHSACYCGDAYLREWPSTLNEIRDFNPKAIAPGRGDALKGEATVREAIVMTRDFVTSLYGAAEMSVAKGRSLKESMAATREVMDPKFASFAIYEHCLPFNVSRAYDEASGIDDPVIWTAERDREMWARLQGEG</sequence>
<dbReference type="InterPro" id="IPR036866">
    <property type="entry name" value="RibonucZ/Hydroxyglut_hydro"/>
</dbReference>
<protein>
    <submittedName>
        <fullName evidence="2">MBL fold metallo-hydrolase</fullName>
    </submittedName>
</protein>
<feature type="domain" description="Metallo-beta-lactamase" evidence="1">
    <location>
        <begin position="34"/>
        <end position="219"/>
    </location>
</feature>
<dbReference type="Proteomes" id="UP001314635">
    <property type="component" value="Unassembled WGS sequence"/>
</dbReference>
<dbReference type="SUPFAM" id="SSF56281">
    <property type="entry name" value="Metallo-hydrolase/oxidoreductase"/>
    <property type="match status" value="1"/>
</dbReference>
<dbReference type="RefSeq" id="WP_172242477.1">
    <property type="nucleotide sequence ID" value="NZ_JABFDP010000039.1"/>
</dbReference>
<keyword evidence="3" id="KW-1185">Reference proteome</keyword>
<gene>
    <name evidence="2" type="ORF">JQ619_24840</name>
</gene>
<evidence type="ECO:0000259" key="1">
    <source>
        <dbReference type="SMART" id="SM00849"/>
    </source>
</evidence>
<proteinExistence type="predicted"/>
<evidence type="ECO:0000313" key="3">
    <source>
        <dbReference type="Proteomes" id="UP001314635"/>
    </source>
</evidence>
<comment type="caution">
    <text evidence="2">The sequence shown here is derived from an EMBL/GenBank/DDBJ whole genome shotgun (WGS) entry which is preliminary data.</text>
</comment>
<dbReference type="Pfam" id="PF00753">
    <property type="entry name" value="Lactamase_B"/>
    <property type="match status" value="1"/>
</dbReference>
<organism evidence="2 3">
    <name type="scientific">Bradyrhizobium denitrificans</name>
    <dbReference type="NCBI Taxonomy" id="2734912"/>
    <lineage>
        <taxon>Bacteria</taxon>
        <taxon>Pseudomonadati</taxon>
        <taxon>Pseudomonadota</taxon>
        <taxon>Alphaproteobacteria</taxon>
        <taxon>Hyphomicrobiales</taxon>
        <taxon>Nitrobacteraceae</taxon>
        <taxon>Bradyrhizobium</taxon>
    </lineage>
</organism>
<dbReference type="SMART" id="SM00849">
    <property type="entry name" value="Lactamase_B"/>
    <property type="match status" value="1"/>
</dbReference>
<dbReference type="CDD" id="cd16282">
    <property type="entry name" value="metallo-hydrolase-like_MBL-fold"/>
    <property type="match status" value="1"/>
</dbReference>
<evidence type="ECO:0000313" key="2">
    <source>
        <dbReference type="EMBL" id="MBR1138993.1"/>
    </source>
</evidence>
<name>A0ABS5GCC6_9BRAD</name>
<dbReference type="InterPro" id="IPR001279">
    <property type="entry name" value="Metallo-B-lactamas"/>
</dbReference>
<dbReference type="PANTHER" id="PTHR42951:SF20">
    <property type="entry name" value="BETA LACTAMASE"/>
    <property type="match status" value="1"/>
</dbReference>